<comment type="caution">
    <text evidence="1">The sequence shown here is derived from an EMBL/GenBank/DDBJ whole genome shotgun (WGS) entry which is preliminary data.</text>
</comment>
<dbReference type="RefSeq" id="WP_185065910.1">
    <property type="nucleotide sequence ID" value="NZ_BAABJP010000026.1"/>
</dbReference>
<reference evidence="2" key="1">
    <citation type="journal article" date="2019" name="Int. J. Syst. Evol. Microbiol.">
        <title>The Global Catalogue of Microorganisms (GCM) 10K type strain sequencing project: providing services to taxonomists for standard genome sequencing and annotation.</title>
        <authorList>
            <consortium name="The Broad Institute Genomics Platform"/>
            <consortium name="The Broad Institute Genome Sequencing Center for Infectious Disease"/>
            <person name="Wu L."/>
            <person name="Ma J."/>
        </authorList>
    </citation>
    <scope>NUCLEOTIDE SEQUENCE [LARGE SCALE GENOMIC DNA]</scope>
    <source>
        <strain evidence="2">JCM 18303</strain>
    </source>
</reference>
<name>A0ABP9QI79_9PSEU</name>
<proteinExistence type="predicted"/>
<dbReference type="SUPFAM" id="SSF50475">
    <property type="entry name" value="FMN-binding split barrel"/>
    <property type="match status" value="1"/>
</dbReference>
<evidence type="ECO:0000313" key="1">
    <source>
        <dbReference type="EMBL" id="GAA5162372.1"/>
    </source>
</evidence>
<dbReference type="Proteomes" id="UP001428817">
    <property type="component" value="Unassembled WGS sequence"/>
</dbReference>
<dbReference type="InterPro" id="IPR012349">
    <property type="entry name" value="Split_barrel_FMN-bd"/>
</dbReference>
<dbReference type="InterPro" id="IPR024747">
    <property type="entry name" value="Pyridox_Oxase-rel"/>
</dbReference>
<keyword evidence="2" id="KW-1185">Reference proteome</keyword>
<protein>
    <submittedName>
        <fullName evidence="1">Pyridoxamine 5'-phosphate oxidase family protein</fullName>
    </submittedName>
</protein>
<dbReference type="Pfam" id="PF12900">
    <property type="entry name" value="Pyridox_ox_2"/>
    <property type="match status" value="1"/>
</dbReference>
<sequence length="156" mass="17022">MSNTRSEIVVDNIIELRKLDRAECLRLLAEQNIGRVVCTDAAMPAALPVNYRLVGGEVIFRVGRDGQLAAATRNNVVGFEVDEIDARTHTGWSVLGIGEAYEILDRKRLSGLASTVPEPWPTYRSTSTIAVPLRVISGRRLAMASWVSNALCGEAI</sequence>
<evidence type="ECO:0000313" key="2">
    <source>
        <dbReference type="Proteomes" id="UP001428817"/>
    </source>
</evidence>
<dbReference type="EMBL" id="BAABJP010000026">
    <property type="protein sequence ID" value="GAA5162372.1"/>
    <property type="molecule type" value="Genomic_DNA"/>
</dbReference>
<accession>A0ABP9QI79</accession>
<dbReference type="Gene3D" id="2.30.110.10">
    <property type="entry name" value="Electron Transport, Fmn-binding Protein, Chain A"/>
    <property type="match status" value="1"/>
</dbReference>
<gene>
    <name evidence="1" type="ORF">GCM10023321_47870</name>
</gene>
<organism evidence="1 2">
    <name type="scientific">Pseudonocardia eucalypti</name>
    <dbReference type="NCBI Taxonomy" id="648755"/>
    <lineage>
        <taxon>Bacteria</taxon>
        <taxon>Bacillati</taxon>
        <taxon>Actinomycetota</taxon>
        <taxon>Actinomycetes</taxon>
        <taxon>Pseudonocardiales</taxon>
        <taxon>Pseudonocardiaceae</taxon>
        <taxon>Pseudonocardia</taxon>
    </lineage>
</organism>